<dbReference type="InterPro" id="IPR006680">
    <property type="entry name" value="Amidohydro-rel"/>
</dbReference>
<organism evidence="2 3">
    <name type="scientific">Streptomyces melanosporofaciens</name>
    <dbReference type="NCBI Taxonomy" id="67327"/>
    <lineage>
        <taxon>Bacteria</taxon>
        <taxon>Bacillati</taxon>
        <taxon>Actinomycetota</taxon>
        <taxon>Actinomycetes</taxon>
        <taxon>Kitasatosporales</taxon>
        <taxon>Streptomycetaceae</taxon>
        <taxon>Streptomyces</taxon>
        <taxon>Streptomyces violaceusniger group</taxon>
    </lineage>
</organism>
<protein>
    <submittedName>
        <fullName evidence="2">Cytosine/adenosine deaminase</fullName>
    </submittedName>
</protein>
<dbReference type="PANTHER" id="PTHR43794">
    <property type="entry name" value="AMINOHYDROLASE SSNA-RELATED"/>
    <property type="match status" value="1"/>
</dbReference>
<evidence type="ECO:0000259" key="1">
    <source>
        <dbReference type="Pfam" id="PF01979"/>
    </source>
</evidence>
<dbReference type="GO" id="GO:0016810">
    <property type="term" value="F:hydrolase activity, acting on carbon-nitrogen (but not peptide) bonds"/>
    <property type="evidence" value="ECO:0007669"/>
    <property type="project" value="InterPro"/>
</dbReference>
<feature type="domain" description="Amidohydrolase-related" evidence="1">
    <location>
        <begin position="76"/>
        <end position="176"/>
    </location>
</feature>
<dbReference type="Pfam" id="PF01979">
    <property type="entry name" value="Amidohydro_1"/>
    <property type="match status" value="2"/>
</dbReference>
<dbReference type="SUPFAM" id="SSF51556">
    <property type="entry name" value="Metallo-dependent hydrolases"/>
    <property type="match status" value="1"/>
</dbReference>
<dbReference type="AlphaFoldDB" id="A0A1H4I8U4"/>
<dbReference type="EMBL" id="FNST01000001">
    <property type="protein sequence ID" value="SEB30477.1"/>
    <property type="molecule type" value="Genomic_DNA"/>
</dbReference>
<dbReference type="NCBIfam" id="NF006056">
    <property type="entry name" value="PRK08204.1"/>
    <property type="match status" value="1"/>
</dbReference>
<evidence type="ECO:0000313" key="2">
    <source>
        <dbReference type="EMBL" id="SEB30477.1"/>
    </source>
</evidence>
<keyword evidence="3" id="KW-1185">Reference proteome</keyword>
<dbReference type="SUPFAM" id="SSF51338">
    <property type="entry name" value="Composite domain of metallo-dependent hydrolases"/>
    <property type="match status" value="1"/>
</dbReference>
<dbReference type="RefSeq" id="WP_093459655.1">
    <property type="nucleotide sequence ID" value="NZ_FNST01000001.1"/>
</dbReference>
<name>A0A1H4I8U4_STRMJ</name>
<dbReference type="InterPro" id="IPR011059">
    <property type="entry name" value="Metal-dep_hydrolase_composite"/>
</dbReference>
<dbReference type="InterPro" id="IPR050287">
    <property type="entry name" value="MTA/SAH_deaminase"/>
</dbReference>
<dbReference type="Proteomes" id="UP000198609">
    <property type="component" value="Unassembled WGS sequence"/>
</dbReference>
<dbReference type="Gene3D" id="3.20.20.140">
    <property type="entry name" value="Metal-dependent hydrolases"/>
    <property type="match status" value="1"/>
</dbReference>
<feature type="domain" description="Amidohydrolase-related" evidence="1">
    <location>
        <begin position="253"/>
        <end position="431"/>
    </location>
</feature>
<gene>
    <name evidence="2" type="ORF">SAMN04490356_0229</name>
</gene>
<dbReference type="Gene3D" id="2.30.40.10">
    <property type="entry name" value="Urease, subunit C, domain 1"/>
    <property type="match status" value="1"/>
</dbReference>
<evidence type="ECO:0000313" key="3">
    <source>
        <dbReference type="Proteomes" id="UP000198609"/>
    </source>
</evidence>
<dbReference type="InterPro" id="IPR032466">
    <property type="entry name" value="Metal_Hydrolase"/>
</dbReference>
<sequence>MDVNDTTSAAALDQLRHQSADPRRRILFTGATIVTMDPALGVLDRADLLVEGDTIVAVGPDLGARDAVVVDATGAILTPGFVDTHRHAWEAQLRRIMPDVDDLGGYVMATLAGYATVYRPEDMYIGTKLAALTAIDSGITCMLDFSHNSRTREHSDAAIQALLDTGIRGVHASMGPHFGDWDRQWPGDLTRLKDRYFSSDDQLLTLRLATLATEEIAGPALAYGPQLARVAQELGIGVSVDAVFGASSSEAVLRWAKDGILAPDVTLIHATGLTSEAWSAMGESGTTVALAPTSDAQIGLETAIPAVDEALAVGIRPGLSIDVEVALASDMFTQMRALHAIQRMRAVNAVYDTDRQPSRITTRDVLDFATLQGAHTNGLAGVTGSLTPGKRADLLVIQAEDLNNMPLNDPIGTVVLGSDARNISAVLVNGEPRKWNGQVLDVDLPALRDQVRASREHVLSTPVG</sequence>
<proteinExistence type="predicted"/>
<reference evidence="3" key="1">
    <citation type="submission" date="2016-10" db="EMBL/GenBank/DDBJ databases">
        <authorList>
            <person name="Varghese N."/>
            <person name="Submissions S."/>
        </authorList>
    </citation>
    <scope>NUCLEOTIDE SEQUENCE [LARGE SCALE GENOMIC DNA]</scope>
    <source>
        <strain evidence="3">DSM 40318</strain>
    </source>
</reference>
<dbReference type="PANTHER" id="PTHR43794:SF5">
    <property type="entry name" value="CHLOROHYDROLASE FAMILY PROTEIN"/>
    <property type="match status" value="1"/>
</dbReference>
<accession>A0A1H4I8U4</accession>